<dbReference type="Proteomes" id="UP001295740">
    <property type="component" value="Unassembled WGS sequence"/>
</dbReference>
<evidence type="ECO:0000313" key="2">
    <source>
        <dbReference type="Proteomes" id="UP001295740"/>
    </source>
</evidence>
<accession>A0AAI8VVQ0</accession>
<proteinExistence type="predicted"/>
<name>A0AAI8VVQ0_9PEZI</name>
<gene>
    <name evidence="1" type="ORF">KHLLAP_LOCUS12402</name>
</gene>
<evidence type="ECO:0000313" key="1">
    <source>
        <dbReference type="EMBL" id="CAJ2511934.1"/>
    </source>
</evidence>
<protein>
    <submittedName>
        <fullName evidence="1">Uu.00g075590.m01.CDS01</fullName>
    </submittedName>
</protein>
<dbReference type="EMBL" id="CAUWAG010000018">
    <property type="protein sequence ID" value="CAJ2511934.1"/>
    <property type="molecule type" value="Genomic_DNA"/>
</dbReference>
<comment type="caution">
    <text evidence="1">The sequence shown here is derived from an EMBL/GenBank/DDBJ whole genome shotgun (WGS) entry which is preliminary data.</text>
</comment>
<sequence>MSATSNPEMPTSGDGCKPCKICGNAPNVCKCQQGGLVGVETKGKVGMPEN</sequence>
<dbReference type="AlphaFoldDB" id="A0AAI8VVQ0"/>
<organism evidence="1 2">
    <name type="scientific">Anthostomella pinea</name>
    <dbReference type="NCBI Taxonomy" id="933095"/>
    <lineage>
        <taxon>Eukaryota</taxon>
        <taxon>Fungi</taxon>
        <taxon>Dikarya</taxon>
        <taxon>Ascomycota</taxon>
        <taxon>Pezizomycotina</taxon>
        <taxon>Sordariomycetes</taxon>
        <taxon>Xylariomycetidae</taxon>
        <taxon>Xylariales</taxon>
        <taxon>Xylariaceae</taxon>
        <taxon>Anthostomella</taxon>
    </lineage>
</organism>
<reference evidence="1" key="1">
    <citation type="submission" date="2023-10" db="EMBL/GenBank/DDBJ databases">
        <authorList>
            <person name="Hackl T."/>
        </authorList>
    </citation>
    <scope>NUCLEOTIDE SEQUENCE</scope>
</reference>
<keyword evidence="2" id="KW-1185">Reference proteome</keyword>